<gene>
    <name evidence="4" type="ORF">LCGC14_2082100</name>
</gene>
<dbReference type="InterPro" id="IPR008927">
    <property type="entry name" value="6-PGluconate_DH-like_C_sf"/>
</dbReference>
<dbReference type="InterPro" id="IPR001732">
    <property type="entry name" value="UDP-Glc/GDP-Man_DH_N"/>
</dbReference>
<dbReference type="Pfam" id="PF00984">
    <property type="entry name" value="UDPG_MGDP_dh"/>
    <property type="match status" value="1"/>
</dbReference>
<dbReference type="InterPro" id="IPR036291">
    <property type="entry name" value="NAD(P)-bd_dom_sf"/>
</dbReference>
<evidence type="ECO:0000313" key="4">
    <source>
        <dbReference type="EMBL" id="KKL72720.1"/>
    </source>
</evidence>
<proteinExistence type="inferred from homology"/>
<dbReference type="Pfam" id="PF03721">
    <property type="entry name" value="UDPG_MGDP_dh_N"/>
    <property type="match status" value="1"/>
</dbReference>
<dbReference type="AlphaFoldDB" id="A0A0F9GTL0"/>
<dbReference type="GO" id="GO:0016616">
    <property type="term" value="F:oxidoreductase activity, acting on the CH-OH group of donors, NAD or NADP as acceptor"/>
    <property type="evidence" value="ECO:0007669"/>
    <property type="project" value="InterPro"/>
</dbReference>
<organism evidence="4">
    <name type="scientific">marine sediment metagenome</name>
    <dbReference type="NCBI Taxonomy" id="412755"/>
    <lineage>
        <taxon>unclassified sequences</taxon>
        <taxon>metagenomes</taxon>
        <taxon>ecological metagenomes</taxon>
    </lineage>
</organism>
<dbReference type="Gene3D" id="1.10.1040.10">
    <property type="entry name" value="N-(1-d-carboxylethyl)-l-norvaline Dehydrogenase, domain 2"/>
    <property type="match status" value="1"/>
</dbReference>
<evidence type="ECO:0008006" key="5">
    <source>
        <dbReference type="Google" id="ProtNLM"/>
    </source>
</evidence>
<dbReference type="EMBL" id="LAZR01025185">
    <property type="protein sequence ID" value="KKL72720.1"/>
    <property type="molecule type" value="Genomic_DNA"/>
</dbReference>
<evidence type="ECO:0000259" key="3">
    <source>
        <dbReference type="Pfam" id="PF03721"/>
    </source>
</evidence>
<dbReference type="Gene3D" id="3.40.50.720">
    <property type="entry name" value="NAD(P)-binding Rossmann-like Domain"/>
    <property type="match status" value="1"/>
</dbReference>
<dbReference type="SUPFAM" id="SSF48179">
    <property type="entry name" value="6-phosphogluconate dehydrogenase C-terminal domain-like"/>
    <property type="match status" value="1"/>
</dbReference>
<dbReference type="SUPFAM" id="SSF51735">
    <property type="entry name" value="NAD(P)-binding Rossmann-fold domains"/>
    <property type="match status" value="1"/>
</dbReference>
<evidence type="ECO:0000259" key="2">
    <source>
        <dbReference type="Pfam" id="PF00984"/>
    </source>
</evidence>
<dbReference type="PANTHER" id="PTHR43750">
    <property type="entry name" value="UDP-GLUCOSE 6-DEHYDROGENASE TUAD"/>
    <property type="match status" value="1"/>
</dbReference>
<dbReference type="GO" id="GO:0051287">
    <property type="term" value="F:NAD binding"/>
    <property type="evidence" value="ECO:0007669"/>
    <property type="project" value="InterPro"/>
</dbReference>
<reference evidence="4" key="1">
    <citation type="journal article" date="2015" name="Nature">
        <title>Complex archaea that bridge the gap between prokaryotes and eukaryotes.</title>
        <authorList>
            <person name="Spang A."/>
            <person name="Saw J.H."/>
            <person name="Jorgensen S.L."/>
            <person name="Zaremba-Niedzwiedzka K."/>
            <person name="Martijn J."/>
            <person name="Lind A.E."/>
            <person name="van Eijk R."/>
            <person name="Schleper C."/>
            <person name="Guy L."/>
            <person name="Ettema T.J."/>
        </authorList>
    </citation>
    <scope>NUCLEOTIDE SEQUENCE</scope>
</reference>
<dbReference type="InterPro" id="IPR013328">
    <property type="entry name" value="6PGD_dom2"/>
</dbReference>
<comment type="similarity">
    <text evidence="1">Belongs to the UDP-glucose/GDP-mannose dehydrogenase family.</text>
</comment>
<comment type="caution">
    <text evidence="4">The sequence shown here is derived from an EMBL/GenBank/DDBJ whole genome shotgun (WGS) entry which is preliminary data.</text>
</comment>
<feature type="domain" description="UDP-glucose/GDP-mannose dehydrogenase dimerisation" evidence="2">
    <location>
        <begin position="163"/>
        <end position="252"/>
    </location>
</feature>
<sequence>MKNSSSTIGIIGYGTVGQATALVFKRVAIYDPPKGHTDVSALARCPVSFVCVPTPTLTDGQCDLSSVYAAVSQAAPVLSDKQVLAIRSTVPPGTVRRLQEAFPDTHFASNPEFMRAHRLPEDSLRPSRVVIGTDTVYSRQLLLKVYHSRLGRRLPYVITDSVTAEFIKYVANCLLATKIRYAMEIRKAANRIGAHYEDVVRAAGLDPRIGPGDEWFLDALDDHCLPKDLEAFVSLLRTWRTDSRLLETVLQLKDESLADHAAT</sequence>
<name>A0A0F9GTL0_9ZZZZ</name>
<evidence type="ECO:0000256" key="1">
    <source>
        <dbReference type="ARBA" id="ARBA00006601"/>
    </source>
</evidence>
<accession>A0A0F9GTL0</accession>
<protein>
    <recommendedName>
        <fullName evidence="5">UDP-glucose/GDP-mannose dehydrogenase dimerisation domain-containing protein</fullName>
    </recommendedName>
</protein>
<feature type="domain" description="UDP-glucose/GDP-mannose dehydrogenase N-terminal" evidence="3">
    <location>
        <begin position="35"/>
        <end position="139"/>
    </location>
</feature>
<dbReference type="PANTHER" id="PTHR43750:SF3">
    <property type="entry name" value="UDP-GLUCOSE 6-DEHYDROGENASE TUAD"/>
    <property type="match status" value="1"/>
</dbReference>
<dbReference type="InterPro" id="IPR014026">
    <property type="entry name" value="UDP-Glc/GDP-Man_DH_dimer"/>
</dbReference>